<dbReference type="Pfam" id="PF08240">
    <property type="entry name" value="ADH_N"/>
    <property type="match status" value="1"/>
</dbReference>
<protein>
    <submittedName>
        <fullName evidence="4">Alcohol dehydrogenase catalytic domain-containing protein</fullName>
    </submittedName>
</protein>
<organism evidence="4 5">
    <name type="scientific">Dysosmobacter acutus</name>
    <dbReference type="NCBI Taxonomy" id="2841504"/>
    <lineage>
        <taxon>Bacteria</taxon>
        <taxon>Bacillati</taxon>
        <taxon>Bacillota</taxon>
        <taxon>Clostridia</taxon>
        <taxon>Eubacteriales</taxon>
        <taxon>Oscillospiraceae</taxon>
        <taxon>Dysosmobacter</taxon>
    </lineage>
</organism>
<comment type="caution">
    <text evidence="4">The sequence shown here is derived from an EMBL/GenBank/DDBJ whole genome shotgun (WGS) entry which is preliminary data.</text>
</comment>
<keyword evidence="5" id="KW-1185">Reference proteome</keyword>
<feature type="domain" description="Alcohol dehydrogenase-like C-terminal" evidence="2">
    <location>
        <begin position="173"/>
        <end position="298"/>
    </location>
</feature>
<proteinExistence type="predicted"/>
<dbReference type="EMBL" id="JAHLQN010000001">
    <property type="protein sequence ID" value="MBU5627453.1"/>
    <property type="molecule type" value="Genomic_DNA"/>
</dbReference>
<accession>A0ABS6FAY7</accession>
<evidence type="ECO:0000313" key="4">
    <source>
        <dbReference type="EMBL" id="MBU5627453.1"/>
    </source>
</evidence>
<evidence type="ECO:0000313" key="5">
    <source>
        <dbReference type="Proteomes" id="UP000787672"/>
    </source>
</evidence>
<evidence type="ECO:0000259" key="3">
    <source>
        <dbReference type="Pfam" id="PF08240"/>
    </source>
</evidence>
<dbReference type="InterPro" id="IPR050129">
    <property type="entry name" value="Zn_alcohol_dh"/>
</dbReference>
<gene>
    <name evidence="4" type="ORF">KQI82_11090</name>
</gene>
<dbReference type="Pfam" id="PF00107">
    <property type="entry name" value="ADH_zinc_N"/>
    <property type="match status" value="1"/>
</dbReference>
<sequence length="339" mass="36898">MKATILTAPKQLAVVERELPALRDGQALVRIRATGLCGTDVMVYEGGLPPRKLPITNGHEAAGTIEEIRGESFGFRVNDAVFFRGSWGCGRCEYCLSGAAQLCRERRMLGVDIDGTMAEYAVIPTAQLFHLSEKIPFSDAQSLIGISCGLNLVHRIAEPAGKTAVIFGPGHNGLIILQLLRHAGFGRIVVVVGHRENRARLAMELGADKTVAYDDPRLEETIDSLIPDGPDIAVEASGSVTALKQCIHIVRKSGQVLAFSIYRGDADQFPVREFYNKGITVTGVKGAADCYREAEELLRRGAVRIDPLITHRFPLEKTAEAFAAFHDPEAIRIIVENQA</sequence>
<feature type="domain" description="Alcohol dehydrogenase-like N-terminal" evidence="3">
    <location>
        <begin position="24"/>
        <end position="132"/>
    </location>
</feature>
<evidence type="ECO:0000256" key="1">
    <source>
        <dbReference type="ARBA" id="ARBA00023002"/>
    </source>
</evidence>
<dbReference type="Proteomes" id="UP000787672">
    <property type="component" value="Unassembled WGS sequence"/>
</dbReference>
<dbReference type="PANTHER" id="PTHR43401">
    <property type="entry name" value="L-THREONINE 3-DEHYDROGENASE"/>
    <property type="match status" value="1"/>
</dbReference>
<reference evidence="4 5" key="1">
    <citation type="submission" date="2021-06" db="EMBL/GenBank/DDBJ databases">
        <authorList>
            <person name="Sun Q."/>
            <person name="Li D."/>
        </authorList>
    </citation>
    <scope>NUCLEOTIDE SEQUENCE [LARGE SCALE GENOMIC DNA]</scope>
    <source>
        <strain evidence="4 5">MSJ-2</strain>
    </source>
</reference>
<evidence type="ECO:0000259" key="2">
    <source>
        <dbReference type="Pfam" id="PF00107"/>
    </source>
</evidence>
<dbReference type="PANTHER" id="PTHR43401:SF2">
    <property type="entry name" value="L-THREONINE 3-DEHYDROGENASE"/>
    <property type="match status" value="1"/>
</dbReference>
<name>A0ABS6FAY7_9FIRM</name>
<dbReference type="InterPro" id="IPR013149">
    <property type="entry name" value="ADH-like_C"/>
</dbReference>
<keyword evidence="1" id="KW-0560">Oxidoreductase</keyword>
<dbReference type="InterPro" id="IPR013154">
    <property type="entry name" value="ADH-like_N"/>
</dbReference>
<dbReference type="RefSeq" id="WP_216632816.1">
    <property type="nucleotide sequence ID" value="NZ_JAHLQN010000001.1"/>
</dbReference>